<reference evidence="7 8" key="1">
    <citation type="submission" date="2017-12" db="EMBL/GenBank/DDBJ databases">
        <title>Hemimetabolous genomes reveal molecular basis of termite eusociality.</title>
        <authorList>
            <person name="Harrison M.C."/>
            <person name="Jongepier E."/>
            <person name="Robertson H.M."/>
            <person name="Arning N."/>
            <person name="Bitard-Feildel T."/>
            <person name="Chao H."/>
            <person name="Childers C.P."/>
            <person name="Dinh H."/>
            <person name="Doddapaneni H."/>
            <person name="Dugan S."/>
            <person name="Gowin J."/>
            <person name="Greiner C."/>
            <person name="Han Y."/>
            <person name="Hu H."/>
            <person name="Hughes D.S.T."/>
            <person name="Huylmans A.-K."/>
            <person name="Kemena C."/>
            <person name="Kremer L.P.M."/>
            <person name="Lee S.L."/>
            <person name="Lopez-Ezquerra A."/>
            <person name="Mallet L."/>
            <person name="Monroy-Kuhn J.M."/>
            <person name="Moser A."/>
            <person name="Murali S.C."/>
            <person name="Muzny D.M."/>
            <person name="Otani S."/>
            <person name="Piulachs M.-D."/>
            <person name="Poelchau M."/>
            <person name="Qu J."/>
            <person name="Schaub F."/>
            <person name="Wada-Katsumata A."/>
            <person name="Worley K.C."/>
            <person name="Xie Q."/>
            <person name="Ylla G."/>
            <person name="Poulsen M."/>
            <person name="Gibbs R.A."/>
            <person name="Schal C."/>
            <person name="Richards S."/>
            <person name="Belles X."/>
            <person name="Korb J."/>
            <person name="Bornberg-Bauer E."/>
        </authorList>
    </citation>
    <scope>NUCLEOTIDE SEQUENCE [LARGE SCALE GENOMIC DNA]</scope>
    <source>
        <tissue evidence="7">Whole body</tissue>
    </source>
</reference>
<keyword evidence="3" id="KW-0833">Ubl conjugation pathway</keyword>
<dbReference type="PANTHER" id="PTHR13318:SF19">
    <property type="entry name" value="F-BOX_LRR-REPEAT PROTEIN 5"/>
    <property type="match status" value="1"/>
</dbReference>
<dbReference type="GO" id="GO:0019005">
    <property type="term" value="C:SCF ubiquitin ligase complex"/>
    <property type="evidence" value="ECO:0007669"/>
    <property type="project" value="TreeGrafter"/>
</dbReference>
<dbReference type="InterPro" id="IPR012312">
    <property type="entry name" value="Hemerythrin-like"/>
</dbReference>
<dbReference type="OrthoDB" id="10257471at2759"/>
<evidence type="ECO:0000259" key="6">
    <source>
        <dbReference type="PROSITE" id="PS50181"/>
    </source>
</evidence>
<accession>A0A2J7QPJ6</accession>
<dbReference type="Gene3D" id="1.20.120.520">
    <property type="entry name" value="nmb1532 protein domain like"/>
    <property type="match status" value="1"/>
</dbReference>
<dbReference type="InParanoid" id="A0A2J7QPJ6"/>
<protein>
    <recommendedName>
        <fullName evidence="6">F-box domain-containing protein</fullName>
    </recommendedName>
</protein>
<comment type="subcellular location">
    <subcellularLocation>
        <location evidence="2">Cytoplasm</location>
    </subcellularLocation>
    <subcellularLocation>
        <location evidence="1">Nucleus</location>
    </subcellularLocation>
</comment>
<evidence type="ECO:0000256" key="4">
    <source>
        <dbReference type="ARBA" id="ARBA00022843"/>
    </source>
</evidence>
<feature type="domain" description="F-box" evidence="6">
    <location>
        <begin position="259"/>
        <end position="305"/>
    </location>
</feature>
<evidence type="ECO:0000256" key="3">
    <source>
        <dbReference type="ARBA" id="ARBA00022786"/>
    </source>
</evidence>
<dbReference type="Gene3D" id="3.80.10.10">
    <property type="entry name" value="Ribonuclease Inhibitor"/>
    <property type="match status" value="2"/>
</dbReference>
<dbReference type="Pfam" id="PF01814">
    <property type="entry name" value="Hemerythrin"/>
    <property type="match status" value="1"/>
</dbReference>
<dbReference type="InterPro" id="IPR036047">
    <property type="entry name" value="F-box-like_dom_sf"/>
</dbReference>
<dbReference type="SUPFAM" id="SSF52047">
    <property type="entry name" value="RNI-like"/>
    <property type="match status" value="1"/>
</dbReference>
<gene>
    <name evidence="7" type="ORF">B7P43_G09943</name>
</gene>
<keyword evidence="4" id="KW-0832">Ubl conjugation</keyword>
<dbReference type="SMART" id="SM00367">
    <property type="entry name" value="LRR_CC"/>
    <property type="match status" value="3"/>
</dbReference>
<dbReference type="PROSITE" id="PS50181">
    <property type="entry name" value="FBOX"/>
    <property type="match status" value="1"/>
</dbReference>
<evidence type="ECO:0000256" key="2">
    <source>
        <dbReference type="ARBA" id="ARBA00004496"/>
    </source>
</evidence>
<dbReference type="EMBL" id="NEVH01012088">
    <property type="protein sequence ID" value="PNF30509.1"/>
    <property type="molecule type" value="Genomic_DNA"/>
</dbReference>
<evidence type="ECO:0000313" key="8">
    <source>
        <dbReference type="Proteomes" id="UP000235965"/>
    </source>
</evidence>
<evidence type="ECO:0000256" key="1">
    <source>
        <dbReference type="ARBA" id="ARBA00004123"/>
    </source>
</evidence>
<dbReference type="PANTHER" id="PTHR13318">
    <property type="entry name" value="PARTNER OF PAIRED, ISOFORM B-RELATED"/>
    <property type="match status" value="1"/>
</dbReference>
<organism evidence="7 8">
    <name type="scientific">Cryptotermes secundus</name>
    <dbReference type="NCBI Taxonomy" id="105785"/>
    <lineage>
        <taxon>Eukaryota</taxon>
        <taxon>Metazoa</taxon>
        <taxon>Ecdysozoa</taxon>
        <taxon>Arthropoda</taxon>
        <taxon>Hexapoda</taxon>
        <taxon>Insecta</taxon>
        <taxon>Pterygota</taxon>
        <taxon>Neoptera</taxon>
        <taxon>Polyneoptera</taxon>
        <taxon>Dictyoptera</taxon>
        <taxon>Blattodea</taxon>
        <taxon>Blattoidea</taxon>
        <taxon>Termitoidae</taxon>
        <taxon>Kalotermitidae</taxon>
        <taxon>Cryptotermitinae</taxon>
        <taxon>Cryptotermes</taxon>
    </lineage>
</organism>
<proteinExistence type="predicted"/>
<dbReference type="InterPro" id="IPR001810">
    <property type="entry name" value="F-box_dom"/>
</dbReference>
<dbReference type="Gene3D" id="1.20.1280.50">
    <property type="match status" value="1"/>
</dbReference>
<dbReference type="STRING" id="105785.A0A2J7QPJ6"/>
<comment type="caution">
    <text evidence="7">The sequence shown here is derived from an EMBL/GenBank/DDBJ whole genome shotgun (WGS) entry which is preliminary data.</text>
</comment>
<dbReference type="SUPFAM" id="SSF81383">
    <property type="entry name" value="F-box domain"/>
    <property type="match status" value="1"/>
</dbReference>
<evidence type="ECO:0000256" key="5">
    <source>
        <dbReference type="ARBA" id="ARBA00023242"/>
    </source>
</evidence>
<dbReference type="GO" id="GO:0031146">
    <property type="term" value="P:SCF-dependent proteasomal ubiquitin-dependent protein catabolic process"/>
    <property type="evidence" value="ECO:0007669"/>
    <property type="project" value="TreeGrafter"/>
</dbReference>
<dbReference type="GO" id="GO:0005634">
    <property type="term" value="C:nucleus"/>
    <property type="evidence" value="ECO:0007669"/>
    <property type="project" value="UniProtKB-SubCell"/>
</dbReference>
<name>A0A2J7QPJ6_9NEOP</name>
<dbReference type="InterPro" id="IPR006553">
    <property type="entry name" value="Leu-rich_rpt_Cys-con_subtyp"/>
</dbReference>
<dbReference type="GO" id="GO:0005737">
    <property type="term" value="C:cytoplasm"/>
    <property type="evidence" value="ECO:0007669"/>
    <property type="project" value="UniProtKB-SubCell"/>
</dbReference>
<dbReference type="AlphaFoldDB" id="A0A2J7QPJ6"/>
<dbReference type="SMART" id="SM00256">
    <property type="entry name" value="FBOX"/>
    <property type="match status" value="1"/>
</dbReference>
<evidence type="ECO:0000313" key="7">
    <source>
        <dbReference type="EMBL" id="PNF30509.1"/>
    </source>
</evidence>
<dbReference type="Proteomes" id="UP000235965">
    <property type="component" value="Unassembled WGS sequence"/>
</dbReference>
<keyword evidence="8" id="KW-1185">Reference proteome</keyword>
<keyword evidence="5" id="KW-0539">Nucleus</keyword>
<sequence>MAEVMLDEVDVFYVPHLRMKQLVKVCLEQIRKTDFTSNVALQALLRHLHDIFFEVKCHEDIEDNIILEKLQERMKSHCVDNTTVCDCHSNIHVGQMIALIDDGIAVTSRSSEDCMTFGIRLQEALNEFTSAFLPHMKQEEEVFQPLLLKHFEYSELQSIRQLVIVKHCLLTNNFIYETMLSSLSFEDELQTMRYQAEDDRRMVYEYVRNDLNSALHQNITRESMKSVISNGTYVAHGNPDENMEDRLASVNVTDKRVKQHTVMDLPDLAVTKIFSFLDPPDLGRCAQVCWAWNNLVYQPCLWRTVCPVQWALGYWKYEKDWNAEQHKITVLQGSRGNDYLFQGMGIQDYLEFQLAVIESMDVMFDLPCRYTNLLKRAISEYRVISGLLRYVLWRVGSGVKELNLGASCILNDEYLNLFMLQCPSVVHLDVSYTALSFHAFHGVKRNGSCRLLTTVCFSGCENLTDSAITSLTKCWENEEEEFNDDLIDRDMQRNLSSVLIMPTMMTQEEHLKSLIRIYNKIKWPSTGRDSEILLSFPYIECRRKARVSGLRSLILSGCHKLTDKSLEELMKSGTSVQKLRLLDMSGCFQFTAHMLNRLVKKCPLLSPDCLFYCDHIKGGPYSNEANGCNNLQSVKRACCIPPE</sequence>
<dbReference type="Pfam" id="PF12937">
    <property type="entry name" value="F-box-like"/>
    <property type="match status" value="1"/>
</dbReference>
<dbReference type="InterPro" id="IPR032675">
    <property type="entry name" value="LRR_dom_sf"/>
</dbReference>